<dbReference type="RefSeq" id="WP_050364388.1">
    <property type="nucleotide sequence ID" value="NZ_CP134822.1"/>
</dbReference>
<keyword evidence="5" id="KW-0521">NADP</keyword>
<comment type="similarity">
    <text evidence="1">Belongs to the FMO family.</text>
</comment>
<dbReference type="Proteomes" id="UP000028058">
    <property type="component" value="Unassembled WGS sequence"/>
</dbReference>
<gene>
    <name evidence="8" type="ORF">SFRA_032370</name>
</gene>
<accession>A0A3M8EQM1</accession>
<organism evidence="8 9">
    <name type="scientific">Streptomyces xinghaiensis</name>
    <dbReference type="NCBI Taxonomy" id="1038928"/>
    <lineage>
        <taxon>Bacteria</taxon>
        <taxon>Bacillati</taxon>
        <taxon>Actinomycetota</taxon>
        <taxon>Actinomycetes</taxon>
        <taxon>Kitasatosporales</taxon>
        <taxon>Streptomycetaceae</taxon>
        <taxon>Streptomyces</taxon>
    </lineage>
</organism>
<keyword evidence="4" id="KW-0274">FAD</keyword>
<dbReference type="Gene3D" id="3.50.50.60">
    <property type="entry name" value="FAD/NAD(P)-binding domain"/>
    <property type="match status" value="1"/>
</dbReference>
<evidence type="ECO:0000256" key="5">
    <source>
        <dbReference type="ARBA" id="ARBA00022857"/>
    </source>
</evidence>
<dbReference type="PRINTS" id="PR00370">
    <property type="entry name" value="FMOXYGENASE"/>
</dbReference>
<evidence type="ECO:0000256" key="1">
    <source>
        <dbReference type="ARBA" id="ARBA00009183"/>
    </source>
</evidence>
<evidence type="ECO:0000313" key="8">
    <source>
        <dbReference type="EMBL" id="RKM90123.1"/>
    </source>
</evidence>
<feature type="region of interest" description="Disordered" evidence="7">
    <location>
        <begin position="1"/>
        <end position="21"/>
    </location>
</feature>
<protein>
    <submittedName>
        <fullName evidence="8">FAD-binding protein</fullName>
    </submittedName>
</protein>
<comment type="caution">
    <text evidence="8">The sequence shown here is derived from an EMBL/GenBank/DDBJ whole genome shotgun (WGS) entry which is preliminary data.</text>
</comment>
<dbReference type="AlphaFoldDB" id="A0A3M8EQM1"/>
<dbReference type="SUPFAM" id="SSF51905">
    <property type="entry name" value="FAD/NAD(P)-binding domain"/>
    <property type="match status" value="2"/>
</dbReference>
<keyword evidence="6" id="KW-0560">Oxidoreductase</keyword>
<sequence>MSPLPEPRPAPPRSASLPRARRRSRIAVIGAGPAGLTSAKQALAEGHDVVLYEKNADLGGIWDPASGGAYPGVRMQSSRMSFPFSDFPPRGVDDFPTLPQVHAYLRSYAEAFGVLPVCRFGHRVVRVAREADGWRVTARHEGGESTGVFDAVMVASGELWEPRLPEHMPGPAAPVRVWTAKSYRGTADFAGRRVLVVGGGVSGADIAAELSDTSARVDWSVRGRALFLPRDCAGVYNDALFSYAGRVALEEMPYRDYLAWLGELLPEYMAMYRRTGLLPADGFHGAVHVNEKAIPRVYRGRITVRPAFERFTPDGTAVLADGSERSYDDVVLCLGYGMPDYGFIEGFRREDLYEHHFFRHDPTLAVINTPVDAEGFGTACPYFETIAAWALAVFAGRAALPDERTTAAWCERHLGRPGERRHLDCWLETIRIGLAAGTLPDPRTSFAAYWRLVSGTVAPSRLRPEGPALPRPATCDGLFDLDHLRHRVLASLPLSDRDGLLAAEEIGRADYEAALLVPDGRELLPWLPYRQRRGSRLPTAVPG</sequence>
<dbReference type="InterPro" id="IPR050346">
    <property type="entry name" value="FMO-like"/>
</dbReference>
<dbReference type="EMBL" id="JNAD02000026">
    <property type="protein sequence ID" value="RKM90123.1"/>
    <property type="molecule type" value="Genomic_DNA"/>
</dbReference>
<dbReference type="PANTHER" id="PTHR23023">
    <property type="entry name" value="DIMETHYLANILINE MONOOXYGENASE"/>
    <property type="match status" value="1"/>
</dbReference>
<keyword evidence="3" id="KW-0285">Flavoprotein</keyword>
<evidence type="ECO:0000256" key="6">
    <source>
        <dbReference type="ARBA" id="ARBA00023002"/>
    </source>
</evidence>
<feature type="compositionally biased region" description="Pro residues" evidence="7">
    <location>
        <begin position="1"/>
        <end position="12"/>
    </location>
</feature>
<dbReference type="InterPro" id="IPR020946">
    <property type="entry name" value="Flavin_mOase-like"/>
</dbReference>
<dbReference type="GO" id="GO:0004499">
    <property type="term" value="F:N,N-dimethylaniline monooxygenase activity"/>
    <property type="evidence" value="ECO:0007669"/>
    <property type="project" value="InterPro"/>
</dbReference>
<comment type="similarity">
    <text evidence="2">Belongs to the FAD-binding monooxygenase family.</text>
</comment>
<dbReference type="GO" id="GO:0050661">
    <property type="term" value="F:NADP binding"/>
    <property type="evidence" value="ECO:0007669"/>
    <property type="project" value="InterPro"/>
</dbReference>
<evidence type="ECO:0000256" key="4">
    <source>
        <dbReference type="ARBA" id="ARBA00022827"/>
    </source>
</evidence>
<name>A0A3M8EQM1_9ACTN</name>
<dbReference type="InterPro" id="IPR000960">
    <property type="entry name" value="Flavin_mOase"/>
</dbReference>
<evidence type="ECO:0000313" key="9">
    <source>
        <dbReference type="Proteomes" id="UP000028058"/>
    </source>
</evidence>
<dbReference type="GO" id="GO:0050660">
    <property type="term" value="F:flavin adenine dinucleotide binding"/>
    <property type="evidence" value="ECO:0007669"/>
    <property type="project" value="InterPro"/>
</dbReference>
<dbReference type="Pfam" id="PF00743">
    <property type="entry name" value="FMO-like"/>
    <property type="match status" value="1"/>
</dbReference>
<reference evidence="8 9" key="1">
    <citation type="journal article" date="2014" name="Genome Announc.">
        <title>Draft Genome Sequence of Streptomyces fradiae ATCC 19609, a Strain Highly Sensitive to Antibiotics.</title>
        <authorList>
            <person name="Bekker O.B."/>
            <person name="Klimina K.M."/>
            <person name="Vatlin A.A."/>
            <person name="Zakharevich N.V."/>
            <person name="Kasianov A.S."/>
            <person name="Danilenko V.N."/>
        </authorList>
    </citation>
    <scope>NUCLEOTIDE SEQUENCE [LARGE SCALE GENOMIC DNA]</scope>
    <source>
        <strain evidence="8 9">ATCC 19609</strain>
    </source>
</reference>
<dbReference type="OrthoDB" id="5168853at2"/>
<evidence type="ECO:0000256" key="3">
    <source>
        <dbReference type="ARBA" id="ARBA00022630"/>
    </source>
</evidence>
<evidence type="ECO:0000256" key="7">
    <source>
        <dbReference type="SAM" id="MobiDB-lite"/>
    </source>
</evidence>
<keyword evidence="9" id="KW-1185">Reference proteome</keyword>
<proteinExistence type="inferred from homology"/>
<dbReference type="InterPro" id="IPR036188">
    <property type="entry name" value="FAD/NAD-bd_sf"/>
</dbReference>
<evidence type="ECO:0000256" key="2">
    <source>
        <dbReference type="ARBA" id="ARBA00010139"/>
    </source>
</evidence>